<name>A0A2Z7AJ53_9LAMI</name>
<evidence type="ECO:0000313" key="2">
    <source>
        <dbReference type="Proteomes" id="UP000250235"/>
    </source>
</evidence>
<dbReference type="AlphaFoldDB" id="A0A2Z7AJ53"/>
<dbReference type="Proteomes" id="UP000250235">
    <property type="component" value="Unassembled WGS sequence"/>
</dbReference>
<reference evidence="1 2" key="1">
    <citation type="journal article" date="2015" name="Proc. Natl. Acad. Sci. U.S.A.">
        <title>The resurrection genome of Boea hygrometrica: A blueprint for survival of dehydration.</title>
        <authorList>
            <person name="Xiao L."/>
            <person name="Yang G."/>
            <person name="Zhang L."/>
            <person name="Yang X."/>
            <person name="Zhao S."/>
            <person name="Ji Z."/>
            <person name="Zhou Q."/>
            <person name="Hu M."/>
            <person name="Wang Y."/>
            <person name="Chen M."/>
            <person name="Xu Y."/>
            <person name="Jin H."/>
            <person name="Xiao X."/>
            <person name="Hu G."/>
            <person name="Bao F."/>
            <person name="Hu Y."/>
            <person name="Wan P."/>
            <person name="Li L."/>
            <person name="Deng X."/>
            <person name="Kuang T."/>
            <person name="Xiang C."/>
            <person name="Zhu J.K."/>
            <person name="Oliver M.J."/>
            <person name="He Y."/>
        </authorList>
    </citation>
    <scope>NUCLEOTIDE SEQUENCE [LARGE SCALE GENOMIC DNA]</scope>
    <source>
        <strain evidence="2">cv. XS01</strain>
    </source>
</reference>
<keyword evidence="2" id="KW-1185">Reference proteome</keyword>
<gene>
    <name evidence="1" type="ORF">F511_06555</name>
</gene>
<proteinExistence type="predicted"/>
<sequence>MHAQPNSRVLALNQNAIVLTNPNDDVLEPATENTLIAATTGSDHPLLNSTLNQFRWLLQAHRLTTVRPVSSLEKKPASPKHKLIVEEDSDSEDAEPLKKMIKASAKPTLDILMSLLDDVLPPFLTTVEPVTKLGADSRLVRLELPTAKATTASQIMSQQPFIDTIAPICFFILPCQDSALRRPYPAVFQQQWGKVSSVGRKGDSSNMKGSENWYRELSHSSGTNSWIENTDYVHLKVFLKHHAISTRQIVPKLDKHGVALRAGPDRARSDM</sequence>
<evidence type="ECO:0000313" key="1">
    <source>
        <dbReference type="EMBL" id="KZV21845.1"/>
    </source>
</evidence>
<accession>A0A2Z7AJ53</accession>
<protein>
    <submittedName>
        <fullName evidence="1">Uncharacterized protein</fullName>
    </submittedName>
</protein>
<organism evidence="1 2">
    <name type="scientific">Dorcoceras hygrometricum</name>
    <dbReference type="NCBI Taxonomy" id="472368"/>
    <lineage>
        <taxon>Eukaryota</taxon>
        <taxon>Viridiplantae</taxon>
        <taxon>Streptophyta</taxon>
        <taxon>Embryophyta</taxon>
        <taxon>Tracheophyta</taxon>
        <taxon>Spermatophyta</taxon>
        <taxon>Magnoliopsida</taxon>
        <taxon>eudicotyledons</taxon>
        <taxon>Gunneridae</taxon>
        <taxon>Pentapetalae</taxon>
        <taxon>asterids</taxon>
        <taxon>lamiids</taxon>
        <taxon>Lamiales</taxon>
        <taxon>Gesneriaceae</taxon>
        <taxon>Didymocarpoideae</taxon>
        <taxon>Trichosporeae</taxon>
        <taxon>Loxocarpinae</taxon>
        <taxon>Dorcoceras</taxon>
    </lineage>
</organism>
<dbReference type="EMBL" id="KV014871">
    <property type="protein sequence ID" value="KZV21845.1"/>
    <property type="molecule type" value="Genomic_DNA"/>
</dbReference>